<dbReference type="AlphaFoldDB" id="A0A6P4YFQ4"/>
<dbReference type="InterPro" id="IPR000436">
    <property type="entry name" value="Sushi_SCR_CCP_dom"/>
</dbReference>
<gene>
    <name evidence="9" type="primary">LOC109467306</name>
</gene>
<dbReference type="SUPFAM" id="SSF57535">
    <property type="entry name" value="Complement control module/SCR domain"/>
    <property type="match status" value="5"/>
</dbReference>
<evidence type="ECO:0000259" key="7">
    <source>
        <dbReference type="PROSITE" id="PS50923"/>
    </source>
</evidence>
<evidence type="ECO:0000256" key="6">
    <source>
        <dbReference type="PROSITE-ProRule" id="PRU00302"/>
    </source>
</evidence>
<feature type="domain" description="Sushi" evidence="7">
    <location>
        <begin position="45"/>
        <end position="101"/>
    </location>
</feature>
<dbReference type="Gene3D" id="2.10.70.10">
    <property type="entry name" value="Complement Module, domain 1"/>
    <property type="match status" value="5"/>
</dbReference>
<dbReference type="PANTHER" id="PTHR45656">
    <property type="entry name" value="PROTEIN CBR-CLEC-78"/>
    <property type="match status" value="1"/>
</dbReference>
<feature type="domain" description="Sushi" evidence="7">
    <location>
        <begin position="229"/>
        <end position="285"/>
    </location>
</feature>
<dbReference type="SMART" id="SM00032">
    <property type="entry name" value="CCP"/>
    <property type="match status" value="5"/>
</dbReference>
<accession>A0A6P4YFQ4</accession>
<dbReference type="InterPro" id="IPR018097">
    <property type="entry name" value="EGF_Ca-bd_CS"/>
</dbReference>
<name>A0A6P4YFQ4_BRABE</name>
<feature type="domain" description="Sushi" evidence="7">
    <location>
        <begin position="102"/>
        <end position="161"/>
    </location>
</feature>
<keyword evidence="4" id="KW-0677">Repeat</keyword>
<dbReference type="GO" id="GO:0005509">
    <property type="term" value="F:calcium ion binding"/>
    <property type="evidence" value="ECO:0007669"/>
    <property type="project" value="InterPro"/>
</dbReference>
<feature type="disulfide bond" evidence="6">
    <location>
        <begin position="256"/>
        <end position="283"/>
    </location>
</feature>
<evidence type="ECO:0000256" key="5">
    <source>
        <dbReference type="ARBA" id="ARBA00023157"/>
    </source>
</evidence>
<evidence type="ECO:0000256" key="1">
    <source>
        <dbReference type="ARBA" id="ARBA00022536"/>
    </source>
</evidence>
<dbReference type="Proteomes" id="UP000515135">
    <property type="component" value="Unplaced"/>
</dbReference>
<feature type="domain" description="Sushi" evidence="7">
    <location>
        <begin position="286"/>
        <end position="344"/>
    </location>
</feature>
<dbReference type="PROSITE" id="PS50923">
    <property type="entry name" value="SUSHI"/>
    <property type="match status" value="5"/>
</dbReference>
<dbReference type="InterPro" id="IPR051277">
    <property type="entry name" value="SEZ6_CSMD_C4BPB_Regulators"/>
</dbReference>
<reference evidence="9" key="1">
    <citation type="submission" date="2025-08" db="UniProtKB">
        <authorList>
            <consortium name="RefSeq"/>
        </authorList>
    </citation>
    <scope>IDENTIFICATION</scope>
    <source>
        <tissue evidence="9">Gonad</tissue>
    </source>
</reference>
<dbReference type="SMART" id="SM00179">
    <property type="entry name" value="EGF_CA"/>
    <property type="match status" value="2"/>
</dbReference>
<dbReference type="SUPFAM" id="SSF57196">
    <property type="entry name" value="EGF/Laminin"/>
    <property type="match status" value="2"/>
</dbReference>
<dbReference type="Gene3D" id="2.10.25.10">
    <property type="entry name" value="Laminin"/>
    <property type="match status" value="2"/>
</dbReference>
<dbReference type="KEGG" id="bbel:109467306"/>
<feature type="disulfide bond" evidence="6">
    <location>
        <begin position="15"/>
        <end position="42"/>
    </location>
</feature>
<feature type="domain" description="Sushi" evidence="7">
    <location>
        <begin position="1"/>
        <end position="44"/>
    </location>
</feature>
<dbReference type="SMART" id="SM00181">
    <property type="entry name" value="EGF"/>
    <property type="match status" value="2"/>
</dbReference>
<dbReference type="CDD" id="cd00054">
    <property type="entry name" value="EGF_CA"/>
    <property type="match status" value="1"/>
</dbReference>
<dbReference type="OrthoDB" id="406096at2759"/>
<keyword evidence="2 6" id="KW-0768">Sushi</keyword>
<dbReference type="GeneID" id="109467306"/>
<evidence type="ECO:0000256" key="4">
    <source>
        <dbReference type="ARBA" id="ARBA00022737"/>
    </source>
</evidence>
<dbReference type="FunFam" id="2.10.25.10:FF:000240">
    <property type="entry name" value="Vitamin K-dependent protein S"/>
    <property type="match status" value="1"/>
</dbReference>
<dbReference type="InterPro" id="IPR001881">
    <property type="entry name" value="EGF-like_Ca-bd_dom"/>
</dbReference>
<dbReference type="PROSITE" id="PS01187">
    <property type="entry name" value="EGF_CA"/>
    <property type="match status" value="1"/>
</dbReference>
<dbReference type="InterPro" id="IPR035976">
    <property type="entry name" value="Sushi/SCR/CCP_sf"/>
</dbReference>
<dbReference type="PANTHER" id="PTHR45656:SF4">
    <property type="entry name" value="PROTEIN CBR-CLEC-78"/>
    <property type="match status" value="1"/>
</dbReference>
<keyword evidence="3" id="KW-0732">Signal</keyword>
<keyword evidence="1" id="KW-0245">EGF-like domain</keyword>
<proteinExistence type="predicted"/>
<dbReference type="InterPro" id="IPR000742">
    <property type="entry name" value="EGF"/>
</dbReference>
<keyword evidence="8" id="KW-1185">Reference proteome</keyword>
<comment type="caution">
    <text evidence="6">Lacks conserved residue(s) required for the propagation of feature annotation.</text>
</comment>
<dbReference type="RefSeq" id="XP_019620809.1">
    <property type="nucleotide sequence ID" value="XM_019765250.1"/>
</dbReference>
<evidence type="ECO:0000256" key="2">
    <source>
        <dbReference type="ARBA" id="ARBA00022659"/>
    </source>
</evidence>
<keyword evidence="5 6" id="KW-1015">Disulfide bond</keyword>
<dbReference type="Pfam" id="PF14670">
    <property type="entry name" value="FXa_inhibition"/>
    <property type="match status" value="1"/>
</dbReference>
<feature type="disulfide bond" evidence="6">
    <location>
        <begin position="72"/>
        <end position="99"/>
    </location>
</feature>
<evidence type="ECO:0000313" key="9">
    <source>
        <dbReference type="RefSeq" id="XP_019620809.1"/>
    </source>
</evidence>
<sequence length="352" mass="36484">MTGDNLYQDVVQFTCEPGYDLIGVPNVTCQASATWSGSVPTCTRAQCPELTAPADGAMVGSNFFEDVVRFTCYAGYDLVGAQNATCQASATWSDDVPVCSSVPCPPLPPLVNGVQSGGSSTYVYGEEVNFQCDAGFHLLGSSLRSCLADSTWSGCTPTCTDINECSISNGGCGQICTNTFGSFQCSCRIGYTLNSDGFACDDVDECASANGDCEQICTNTIGSFQCSSVQCPQLTAPLNGGHTAGSSYPTVVQFTCDTGYNRVGAGSIACQADGTWSDSAPTCTLAQCPVLRAPTDGTMTGSYSYQDVVEFTCDPGYALSGSAAAAVTCQADGTWTAPAPTCTVKSQKSRFC</sequence>
<feature type="disulfide bond" evidence="6">
    <location>
        <begin position="132"/>
        <end position="159"/>
    </location>
</feature>
<organism evidence="8 9">
    <name type="scientific">Branchiostoma belcheri</name>
    <name type="common">Amphioxus</name>
    <dbReference type="NCBI Taxonomy" id="7741"/>
    <lineage>
        <taxon>Eukaryota</taxon>
        <taxon>Metazoa</taxon>
        <taxon>Chordata</taxon>
        <taxon>Cephalochordata</taxon>
        <taxon>Leptocardii</taxon>
        <taxon>Amphioxiformes</taxon>
        <taxon>Branchiostomatidae</taxon>
        <taxon>Branchiostoma</taxon>
    </lineage>
</organism>
<evidence type="ECO:0000313" key="8">
    <source>
        <dbReference type="Proteomes" id="UP000515135"/>
    </source>
</evidence>
<evidence type="ECO:0000256" key="3">
    <source>
        <dbReference type="ARBA" id="ARBA00022729"/>
    </source>
</evidence>
<dbReference type="CDD" id="cd00033">
    <property type="entry name" value="CCP"/>
    <property type="match status" value="5"/>
</dbReference>
<protein>
    <submittedName>
        <fullName evidence="9">P-selectin-like</fullName>
    </submittedName>
</protein>
<dbReference type="FunFam" id="2.10.70.10:FF:000014">
    <property type="entry name" value="Membrane cofactor protein"/>
    <property type="match status" value="2"/>
</dbReference>
<dbReference type="Pfam" id="PF00084">
    <property type="entry name" value="Sushi"/>
    <property type="match status" value="5"/>
</dbReference>